<dbReference type="PANTHER" id="PTHR46929:SF23">
    <property type="entry name" value="L10-INTERACTING MYB DOMAIN-CONTAINING PROTEIN-LIKE"/>
    <property type="match status" value="1"/>
</dbReference>
<dbReference type="InterPro" id="IPR024752">
    <property type="entry name" value="Myb/SANT-like_dom"/>
</dbReference>
<evidence type="ECO:0000256" key="1">
    <source>
        <dbReference type="SAM" id="MobiDB-lite"/>
    </source>
</evidence>
<reference evidence="4" key="1">
    <citation type="submission" date="2025-08" db="UniProtKB">
        <authorList>
            <consortium name="RefSeq"/>
        </authorList>
    </citation>
    <scope>IDENTIFICATION</scope>
</reference>
<proteinExistence type="predicted"/>
<feature type="compositionally biased region" description="Low complexity" evidence="1">
    <location>
        <begin position="198"/>
        <end position="214"/>
    </location>
</feature>
<name>A0AB40BW36_DIOCR</name>
<accession>A0AB40BW36</accession>
<keyword evidence="3" id="KW-1185">Reference proteome</keyword>
<feature type="region of interest" description="Disordered" evidence="1">
    <location>
        <begin position="1"/>
        <end position="24"/>
    </location>
</feature>
<dbReference type="GeneID" id="120267256"/>
<gene>
    <name evidence="4" type="primary">LOC120267256</name>
</gene>
<feature type="domain" description="Myb/SANT-like" evidence="2">
    <location>
        <begin position="26"/>
        <end position="111"/>
    </location>
</feature>
<dbReference type="PANTHER" id="PTHR46929">
    <property type="entry name" value="EXPRESSED PROTEIN"/>
    <property type="match status" value="1"/>
</dbReference>
<dbReference type="AlphaFoldDB" id="A0AB40BW36"/>
<sequence>MEVGNCANDSANARAAKGKRGTPNKRWKAEFDNFLIPVLVEQANKGLKCDKSFKRVAFAHAASAVNTKFNTDFTAENVENHYRTLKARYVEIKKARDLSGAGWDNETKMITLDPIVAFTYTEVYFFLFVAAKAFINKPIENYEGLRIICGEDSATGSYATSLYSDFGEKTIGDENNENENSDSPVDQRNSDDDGTGNSAPPIARSPAMSSSMRSQRTKGSKDIPMMADLVTVVGEMAATIRNPTHWSETLYSRVMEVEGFTEHVLEDVFDYLQEREAEARKFMVKRLEMREAWVRKYLANLA</sequence>
<organism evidence="3 4">
    <name type="scientific">Dioscorea cayennensis subsp. rotundata</name>
    <name type="common">White Guinea yam</name>
    <name type="synonym">Dioscorea rotundata</name>
    <dbReference type="NCBI Taxonomy" id="55577"/>
    <lineage>
        <taxon>Eukaryota</taxon>
        <taxon>Viridiplantae</taxon>
        <taxon>Streptophyta</taxon>
        <taxon>Embryophyta</taxon>
        <taxon>Tracheophyta</taxon>
        <taxon>Spermatophyta</taxon>
        <taxon>Magnoliopsida</taxon>
        <taxon>Liliopsida</taxon>
        <taxon>Dioscoreales</taxon>
        <taxon>Dioscoreaceae</taxon>
        <taxon>Dioscorea</taxon>
    </lineage>
</organism>
<evidence type="ECO:0000259" key="2">
    <source>
        <dbReference type="Pfam" id="PF12776"/>
    </source>
</evidence>
<dbReference type="Pfam" id="PF12776">
    <property type="entry name" value="Myb_DNA-bind_3"/>
    <property type="match status" value="1"/>
</dbReference>
<feature type="region of interest" description="Disordered" evidence="1">
    <location>
        <begin position="169"/>
        <end position="220"/>
    </location>
</feature>
<evidence type="ECO:0000313" key="4">
    <source>
        <dbReference type="RefSeq" id="XP_039130872.1"/>
    </source>
</evidence>
<dbReference type="Proteomes" id="UP001515500">
    <property type="component" value="Chromosome 8"/>
</dbReference>
<protein>
    <submittedName>
        <fullName evidence="4">Uncharacterized protein LOC120267256</fullName>
    </submittedName>
</protein>
<evidence type="ECO:0000313" key="3">
    <source>
        <dbReference type="Proteomes" id="UP001515500"/>
    </source>
</evidence>
<dbReference type="RefSeq" id="XP_039130872.1">
    <property type="nucleotide sequence ID" value="XM_039274938.1"/>
</dbReference>